<evidence type="ECO:0000256" key="2">
    <source>
        <dbReference type="ARBA" id="ARBA00023125"/>
    </source>
</evidence>
<dbReference type="Proteomes" id="UP000236723">
    <property type="component" value="Unassembled WGS sequence"/>
</dbReference>
<evidence type="ECO:0000313" key="4">
    <source>
        <dbReference type="EMBL" id="SEG83892.1"/>
    </source>
</evidence>
<accession>A0A1H6DFN4</accession>
<protein>
    <submittedName>
        <fullName evidence="4">MarR family protein</fullName>
    </submittedName>
</protein>
<dbReference type="Gene3D" id="1.10.10.10">
    <property type="entry name" value="Winged helix-like DNA-binding domain superfamily/Winged helix DNA-binding domain"/>
    <property type="match status" value="1"/>
</dbReference>
<gene>
    <name evidence="4" type="ORF">SAMN04489712_11694</name>
</gene>
<dbReference type="GO" id="GO:0003677">
    <property type="term" value="F:DNA binding"/>
    <property type="evidence" value="ECO:0007669"/>
    <property type="project" value="UniProtKB-KW"/>
</dbReference>
<keyword evidence="3" id="KW-0804">Transcription</keyword>
<organism evidence="4 5">
    <name type="scientific">Thermomonospora echinospora</name>
    <dbReference type="NCBI Taxonomy" id="1992"/>
    <lineage>
        <taxon>Bacteria</taxon>
        <taxon>Bacillati</taxon>
        <taxon>Actinomycetota</taxon>
        <taxon>Actinomycetes</taxon>
        <taxon>Streptosporangiales</taxon>
        <taxon>Thermomonosporaceae</taxon>
        <taxon>Thermomonospora</taxon>
    </lineage>
</organism>
<dbReference type="Gene3D" id="1.10.287.160">
    <property type="entry name" value="HR1 repeat"/>
    <property type="match status" value="1"/>
</dbReference>
<evidence type="ECO:0000256" key="1">
    <source>
        <dbReference type="ARBA" id="ARBA00023015"/>
    </source>
</evidence>
<dbReference type="PANTHER" id="PTHR38465:SF2">
    <property type="entry name" value="HTH-TYPE TRANSCRIPTIONAL REGULATOR MMPR5"/>
    <property type="match status" value="1"/>
</dbReference>
<dbReference type="InterPro" id="IPR052362">
    <property type="entry name" value="HTH-GbsR_regulator"/>
</dbReference>
<sequence length="172" mass="19151">MPAIFGYVSRDAQLLFADHVGRFYARQYGFPPMAGRLLGFLFVCDPPQQTIDELAEALLASRSAITGAVKLLESYRMARRTRPAGERVDRVSLDPASQQPQNFDSAVHQEHAVLFREGLALLADAPPERRAPLEEMVALAEFLSERLPALLEEWHAHRDELRASGRLPSADG</sequence>
<keyword evidence="1" id="KW-0805">Transcription regulation</keyword>
<dbReference type="AlphaFoldDB" id="A0A1H6DFN4"/>
<dbReference type="InterPro" id="IPR036388">
    <property type="entry name" value="WH-like_DNA-bd_sf"/>
</dbReference>
<keyword evidence="2" id="KW-0238">DNA-binding</keyword>
<reference evidence="5" key="1">
    <citation type="submission" date="2016-10" db="EMBL/GenBank/DDBJ databases">
        <authorList>
            <person name="Varghese N."/>
            <person name="Submissions S."/>
        </authorList>
    </citation>
    <scope>NUCLEOTIDE SEQUENCE [LARGE SCALE GENOMIC DNA]</scope>
    <source>
        <strain evidence="5">DSM 43163</strain>
    </source>
</reference>
<evidence type="ECO:0000256" key="3">
    <source>
        <dbReference type="ARBA" id="ARBA00023163"/>
    </source>
</evidence>
<evidence type="ECO:0000313" key="5">
    <source>
        <dbReference type="Proteomes" id="UP000236723"/>
    </source>
</evidence>
<keyword evidence="5" id="KW-1185">Reference proteome</keyword>
<dbReference type="EMBL" id="FNVO01000016">
    <property type="protein sequence ID" value="SEG83892.1"/>
    <property type="molecule type" value="Genomic_DNA"/>
</dbReference>
<dbReference type="InterPro" id="IPR036390">
    <property type="entry name" value="WH_DNA-bd_sf"/>
</dbReference>
<dbReference type="PANTHER" id="PTHR38465">
    <property type="entry name" value="HTH-TYPE TRANSCRIPTIONAL REGULATOR MJ1563-RELATED"/>
    <property type="match status" value="1"/>
</dbReference>
<proteinExistence type="predicted"/>
<dbReference type="SUPFAM" id="SSF46785">
    <property type="entry name" value="Winged helix' DNA-binding domain"/>
    <property type="match status" value="1"/>
</dbReference>
<name>A0A1H6DFN4_9ACTN</name>